<feature type="compositionally biased region" description="Basic and acidic residues" evidence="1">
    <location>
        <begin position="60"/>
        <end position="76"/>
    </location>
</feature>
<dbReference type="AlphaFoldDB" id="A0A9X9MET0"/>
<protein>
    <submittedName>
        <fullName evidence="2">Uncharacterized protein</fullName>
    </submittedName>
</protein>
<proteinExistence type="predicted"/>
<dbReference type="EMBL" id="CYRY02047356">
    <property type="protein sequence ID" value="VCX43352.1"/>
    <property type="molecule type" value="Genomic_DNA"/>
</dbReference>
<organism evidence="2 3">
    <name type="scientific">Gulo gulo</name>
    <name type="common">Wolverine</name>
    <name type="synonym">Gluton</name>
    <dbReference type="NCBI Taxonomy" id="48420"/>
    <lineage>
        <taxon>Eukaryota</taxon>
        <taxon>Metazoa</taxon>
        <taxon>Chordata</taxon>
        <taxon>Craniata</taxon>
        <taxon>Vertebrata</taxon>
        <taxon>Euteleostomi</taxon>
        <taxon>Mammalia</taxon>
        <taxon>Eutheria</taxon>
        <taxon>Laurasiatheria</taxon>
        <taxon>Carnivora</taxon>
        <taxon>Caniformia</taxon>
        <taxon>Musteloidea</taxon>
        <taxon>Mustelidae</taxon>
        <taxon>Guloninae</taxon>
        <taxon>Gulo</taxon>
    </lineage>
</organism>
<accession>A0A9X9MET0</accession>
<comment type="caution">
    <text evidence="2">The sequence shown here is derived from an EMBL/GenBank/DDBJ whole genome shotgun (WGS) entry which is preliminary data.</text>
</comment>
<keyword evidence="3" id="KW-1185">Reference proteome</keyword>
<evidence type="ECO:0000256" key="1">
    <source>
        <dbReference type="SAM" id="MobiDB-lite"/>
    </source>
</evidence>
<evidence type="ECO:0000313" key="3">
    <source>
        <dbReference type="Proteomes" id="UP000269945"/>
    </source>
</evidence>
<evidence type="ECO:0000313" key="2">
    <source>
        <dbReference type="EMBL" id="VCX43352.1"/>
    </source>
</evidence>
<gene>
    <name evidence="2" type="ORF">BN2614_LOCUS1</name>
</gene>
<name>A0A9X9MET0_GULGU</name>
<feature type="region of interest" description="Disordered" evidence="1">
    <location>
        <begin position="1"/>
        <end position="76"/>
    </location>
</feature>
<dbReference type="Proteomes" id="UP000269945">
    <property type="component" value="Unassembled WGS sequence"/>
</dbReference>
<feature type="compositionally biased region" description="Low complexity" evidence="1">
    <location>
        <begin position="11"/>
        <end position="30"/>
    </location>
</feature>
<sequence>MFVAEPEGTTSAAKPASPQEPAQEPQSAASSKEELNPLSKSWSMPDNKLEKSLVAGPHDTAIRGDEPREKQTYCFT</sequence>
<reference evidence="2 3" key="1">
    <citation type="submission" date="2018-10" db="EMBL/GenBank/DDBJ databases">
        <authorList>
            <person name="Ekblom R."/>
            <person name="Jareborg N."/>
        </authorList>
    </citation>
    <scope>NUCLEOTIDE SEQUENCE [LARGE SCALE GENOMIC DNA]</scope>
    <source>
        <tissue evidence="2">Muscle</tissue>
    </source>
</reference>